<dbReference type="Proteomes" id="UP001075001">
    <property type="component" value="Unassembled WGS sequence"/>
</dbReference>
<evidence type="ECO:0000256" key="4">
    <source>
        <dbReference type="ARBA" id="ARBA00022723"/>
    </source>
</evidence>
<keyword evidence="3" id="KW-0949">S-adenosyl-L-methionine</keyword>
<evidence type="ECO:0000313" key="8">
    <source>
        <dbReference type="EMBL" id="MDG1644873.1"/>
    </source>
</evidence>
<name>A0ABT6EHK7_9ENTR</name>
<keyword evidence="4" id="KW-0479">Metal-binding</keyword>
<dbReference type="InterPro" id="IPR017200">
    <property type="entry name" value="PqqE-like"/>
</dbReference>
<dbReference type="InterPro" id="IPR007197">
    <property type="entry name" value="rSAM"/>
</dbReference>
<evidence type="ECO:0000256" key="3">
    <source>
        <dbReference type="ARBA" id="ARBA00022691"/>
    </source>
</evidence>
<dbReference type="CDD" id="cd21109">
    <property type="entry name" value="SPASM"/>
    <property type="match status" value="1"/>
</dbReference>
<protein>
    <submittedName>
        <fullName evidence="8">Radical SAM protein</fullName>
    </submittedName>
</protein>
<comment type="cofactor">
    <cofactor evidence="1">
        <name>[4Fe-4S] cluster</name>
        <dbReference type="ChEBI" id="CHEBI:49883"/>
    </cofactor>
</comment>
<evidence type="ECO:0000256" key="6">
    <source>
        <dbReference type="ARBA" id="ARBA00023014"/>
    </source>
</evidence>
<dbReference type="PANTHER" id="PTHR11228:SF7">
    <property type="entry name" value="PQQA PEPTIDE CYCLASE"/>
    <property type="match status" value="1"/>
</dbReference>
<dbReference type="InterPro" id="IPR013785">
    <property type="entry name" value="Aldolase_TIM"/>
</dbReference>
<evidence type="ECO:0000256" key="5">
    <source>
        <dbReference type="ARBA" id="ARBA00023004"/>
    </source>
</evidence>
<keyword evidence="6" id="KW-0411">Iron-sulfur</keyword>
<dbReference type="SFLD" id="SFLDG01067">
    <property type="entry name" value="SPASM/twitch_domain_containing"/>
    <property type="match status" value="1"/>
</dbReference>
<dbReference type="InterPro" id="IPR058240">
    <property type="entry name" value="rSAM_sf"/>
</dbReference>
<dbReference type="InterPro" id="IPR050377">
    <property type="entry name" value="Radical_SAM_PqqE_MftC-like"/>
</dbReference>
<dbReference type="PROSITE" id="PS51918">
    <property type="entry name" value="RADICAL_SAM"/>
    <property type="match status" value="1"/>
</dbReference>
<dbReference type="RefSeq" id="WP_267986066.1">
    <property type="nucleotide sequence ID" value="NZ_JAPQEX020000001.1"/>
</dbReference>
<keyword evidence="2" id="KW-0004">4Fe-4S</keyword>
<accession>A0ABT6EHK7</accession>
<dbReference type="SFLD" id="SFLDG01386">
    <property type="entry name" value="main_SPASM_domain-containing"/>
    <property type="match status" value="1"/>
</dbReference>
<keyword evidence="9" id="KW-1185">Reference proteome</keyword>
<comment type="caution">
    <text evidence="8">The sequence shown here is derived from an EMBL/GenBank/DDBJ whole genome shotgun (WGS) entry which is preliminary data.</text>
</comment>
<dbReference type="PANTHER" id="PTHR11228">
    <property type="entry name" value="RADICAL SAM DOMAIN PROTEIN"/>
    <property type="match status" value="1"/>
</dbReference>
<proteinExistence type="predicted"/>
<evidence type="ECO:0000256" key="1">
    <source>
        <dbReference type="ARBA" id="ARBA00001966"/>
    </source>
</evidence>
<dbReference type="EMBL" id="JAPQEX020000001">
    <property type="protein sequence ID" value="MDG1644873.1"/>
    <property type="molecule type" value="Genomic_DNA"/>
</dbReference>
<dbReference type="PIRSF" id="PIRSF037420">
    <property type="entry name" value="PQQ_syn_pqqE"/>
    <property type="match status" value="1"/>
</dbReference>
<evidence type="ECO:0000259" key="7">
    <source>
        <dbReference type="PROSITE" id="PS51918"/>
    </source>
</evidence>
<gene>
    <name evidence="8" type="ORF">OXR69_023830</name>
</gene>
<feature type="domain" description="Radical SAM core" evidence="7">
    <location>
        <begin position="1"/>
        <end position="232"/>
    </location>
</feature>
<evidence type="ECO:0000313" key="9">
    <source>
        <dbReference type="Proteomes" id="UP001075001"/>
    </source>
</evidence>
<sequence length="364" mass="41906">MKYYPETVRIDVTGSCNLRCKHCQANMFLNRKGDELSTEQWKNIIEQLAKAGCITISILGGEPFLRKDIFELLTYMSSLGIRTTVTTNGTLLNEKKIDSLIYDTNTSVVFSLDGHNDVIHDLIRGKGSFLKTVNNIKMFSKKLNHVNRHLIGISYVIHNNNINYHSEIFKLCTDLHVGSLSLAMVHKTGRAVDNWDSLKISDCDAIEMAEKLAVIANDYQESINVRFDLFPPAYRDFINRKLSISIRQDVLIDDSGVSGCYIQHDGRMFPSQPISEMIPNLLINAESEMITFNNNSLRKNSFIDIWNGKEFSIFRRAILSRKYIETLTPCFRCKFKNTYCQPSFSHYLKREQYAHILCKHVYEE</sequence>
<dbReference type="SFLD" id="SFLDS00029">
    <property type="entry name" value="Radical_SAM"/>
    <property type="match status" value="1"/>
</dbReference>
<dbReference type="CDD" id="cd01335">
    <property type="entry name" value="Radical_SAM"/>
    <property type="match status" value="1"/>
</dbReference>
<keyword evidence="5" id="KW-0408">Iron</keyword>
<evidence type="ECO:0000256" key="2">
    <source>
        <dbReference type="ARBA" id="ARBA00022485"/>
    </source>
</evidence>
<dbReference type="SUPFAM" id="SSF102114">
    <property type="entry name" value="Radical SAM enzymes"/>
    <property type="match status" value="1"/>
</dbReference>
<organism evidence="8 9">
    <name type="scientific">Klebsiella huaxiensis</name>
    <dbReference type="NCBI Taxonomy" id="2153354"/>
    <lineage>
        <taxon>Bacteria</taxon>
        <taxon>Pseudomonadati</taxon>
        <taxon>Pseudomonadota</taxon>
        <taxon>Gammaproteobacteria</taxon>
        <taxon>Enterobacterales</taxon>
        <taxon>Enterobacteriaceae</taxon>
        <taxon>Klebsiella/Raoultella group</taxon>
        <taxon>Klebsiella</taxon>
    </lineage>
</organism>
<dbReference type="Gene3D" id="3.20.20.70">
    <property type="entry name" value="Aldolase class I"/>
    <property type="match status" value="1"/>
</dbReference>
<reference evidence="8" key="1">
    <citation type="submission" date="2023-03" db="EMBL/GenBank/DDBJ databases">
        <title>identification of new KPC variant in Klebsiella huaxiensis from the Hospital Sewage Samples in China.</title>
        <authorList>
            <person name="Wu Y."/>
        </authorList>
    </citation>
    <scope>NUCLEOTIDE SEQUENCE</scope>
    <source>
        <strain evidence="8">ZR-9</strain>
    </source>
</reference>
<dbReference type="Pfam" id="PF04055">
    <property type="entry name" value="Radical_SAM"/>
    <property type="match status" value="1"/>
</dbReference>